<gene>
    <name evidence="2" type="ORF">WICMUC_004989</name>
</gene>
<dbReference type="Proteomes" id="UP000769528">
    <property type="component" value="Unassembled WGS sequence"/>
</dbReference>
<accession>A0A9P8PCH0</accession>
<dbReference type="AlphaFoldDB" id="A0A9P8PCH0"/>
<feature type="compositionally biased region" description="Low complexity" evidence="1">
    <location>
        <begin position="14"/>
        <end position="40"/>
    </location>
</feature>
<protein>
    <submittedName>
        <fullName evidence="2">Uncharacterized protein</fullName>
    </submittedName>
</protein>
<reference evidence="2" key="1">
    <citation type="journal article" date="2021" name="Open Biol.">
        <title>Shared evolutionary footprints suggest mitochondrial oxidative damage underlies multiple complex I losses in fungi.</title>
        <authorList>
            <person name="Schikora-Tamarit M.A."/>
            <person name="Marcet-Houben M."/>
            <person name="Nosek J."/>
            <person name="Gabaldon T."/>
        </authorList>
    </citation>
    <scope>NUCLEOTIDE SEQUENCE</scope>
    <source>
        <strain evidence="2">CBS6341</strain>
    </source>
</reference>
<dbReference type="Pfam" id="PF08642">
    <property type="entry name" value="Rxt3"/>
    <property type="match status" value="1"/>
</dbReference>
<dbReference type="EMBL" id="JAEUBF010001336">
    <property type="protein sequence ID" value="KAH3669150.1"/>
    <property type="molecule type" value="Genomic_DNA"/>
</dbReference>
<reference evidence="2" key="2">
    <citation type="submission" date="2021-01" db="EMBL/GenBank/DDBJ databases">
        <authorList>
            <person name="Schikora-Tamarit M.A."/>
        </authorList>
    </citation>
    <scope>NUCLEOTIDE SEQUENCE</scope>
    <source>
        <strain evidence="2">CBS6341</strain>
    </source>
</reference>
<proteinExistence type="predicted"/>
<feature type="compositionally biased region" description="Polar residues" evidence="1">
    <location>
        <begin position="79"/>
        <end position="90"/>
    </location>
</feature>
<dbReference type="InterPro" id="IPR013951">
    <property type="entry name" value="Rxt3"/>
</dbReference>
<organism evidence="2 3">
    <name type="scientific">Wickerhamomyces mucosus</name>
    <dbReference type="NCBI Taxonomy" id="1378264"/>
    <lineage>
        <taxon>Eukaryota</taxon>
        <taxon>Fungi</taxon>
        <taxon>Dikarya</taxon>
        <taxon>Ascomycota</taxon>
        <taxon>Saccharomycotina</taxon>
        <taxon>Saccharomycetes</taxon>
        <taxon>Phaffomycetales</taxon>
        <taxon>Wickerhamomycetaceae</taxon>
        <taxon>Wickerhamomyces</taxon>
    </lineage>
</organism>
<dbReference type="OrthoDB" id="3596986at2759"/>
<feature type="region of interest" description="Disordered" evidence="1">
    <location>
        <begin position="1"/>
        <end position="90"/>
    </location>
</feature>
<evidence type="ECO:0000313" key="2">
    <source>
        <dbReference type="EMBL" id="KAH3669150.1"/>
    </source>
</evidence>
<feature type="compositionally biased region" description="Polar residues" evidence="1">
    <location>
        <begin position="53"/>
        <end position="62"/>
    </location>
</feature>
<evidence type="ECO:0000256" key="1">
    <source>
        <dbReference type="SAM" id="MobiDB-lite"/>
    </source>
</evidence>
<sequence length="463" mass="52965">MTGSNQLPHPKLPPLLASTISTTTPTATSTTTPSSSSPSSNFNNEPQFHRNHSYQQNPTKQSIKLPPLSFISNNNSNNKHSIQPQQSNTQPILASSITSKPTTIDTYNQSLHHHHHHQRVPSFDIKDESIHQTPPVILKEEITKPDIELENDEGIIKYYGSKYGINDFTNEEKHDILQHEKRARIEKAKNPNYKTYLCYSIIKRLNAIPPTITKTSHSIEIKQNQSKNSKNFSKREIKIDNTDVLKYSLKFKRLYLGSILYTPFPTKSTYKQLSIFTNHNIEDDDNKIVPLLPELNLFINSIITIRIPSYYITDLANNKNFIDRNIWGTDIYTDDSDILLILKHNGFIPIQNSELENLIPQNLNKSTPGNIDNFTNIKQTVSNFNQFINILSGDIHVDLIILPRLIKYQGIYRNGLNSRSWNNHDGVSIAIHGIRYGDNLSSIDSINSWDLKIKKLKEEFINS</sequence>
<evidence type="ECO:0000313" key="3">
    <source>
        <dbReference type="Proteomes" id="UP000769528"/>
    </source>
</evidence>
<comment type="caution">
    <text evidence="2">The sequence shown here is derived from an EMBL/GenBank/DDBJ whole genome shotgun (WGS) entry which is preliminary data.</text>
</comment>
<keyword evidence="3" id="KW-1185">Reference proteome</keyword>
<name>A0A9P8PCH0_9ASCO</name>